<dbReference type="EMBL" id="FMTM01000008">
    <property type="protein sequence ID" value="SCW75985.1"/>
    <property type="molecule type" value="Genomic_DNA"/>
</dbReference>
<dbReference type="Proteomes" id="UP000199542">
    <property type="component" value="Unassembled WGS sequence"/>
</dbReference>
<evidence type="ECO:0000313" key="1">
    <source>
        <dbReference type="EMBL" id="SCW75985.1"/>
    </source>
</evidence>
<name>A0A1G4T593_9HYPH</name>
<proteinExistence type="predicted"/>
<dbReference type="AlphaFoldDB" id="A0A1G4T593"/>
<organism evidence="1 2">
    <name type="scientific">Rhizobium mongolense subsp. loessense</name>
    <dbReference type="NCBI Taxonomy" id="158890"/>
    <lineage>
        <taxon>Bacteria</taxon>
        <taxon>Pseudomonadati</taxon>
        <taxon>Pseudomonadota</taxon>
        <taxon>Alphaproteobacteria</taxon>
        <taxon>Hyphomicrobiales</taxon>
        <taxon>Rhizobiaceae</taxon>
        <taxon>Rhizobium/Agrobacterium group</taxon>
        <taxon>Rhizobium</taxon>
    </lineage>
</organism>
<gene>
    <name evidence="1" type="ORF">SAMN02927900_04590</name>
</gene>
<reference evidence="1 2" key="1">
    <citation type="submission" date="2016-10" db="EMBL/GenBank/DDBJ databases">
        <authorList>
            <person name="de Groot N.N."/>
        </authorList>
    </citation>
    <scope>NUCLEOTIDE SEQUENCE [LARGE SCALE GENOMIC DNA]</scope>
    <source>
        <strain evidence="1 2">CGMCC 1.3401</strain>
    </source>
</reference>
<sequence>MWRGVFPAVTTNFTENGELDLDEARAIYPWFRPLLELDVSTFLVQNIKLAEV</sequence>
<evidence type="ECO:0000313" key="2">
    <source>
        <dbReference type="Proteomes" id="UP000199542"/>
    </source>
</evidence>
<protein>
    <submittedName>
        <fullName evidence="1">4-hydroxy-tetrahydrodipicolinate synthase</fullName>
    </submittedName>
</protein>
<accession>A0A1G4T593</accession>